<dbReference type="SFLD" id="SFLDS00057">
    <property type="entry name" value="Glutaminase/Asparaginase"/>
    <property type="match status" value="1"/>
</dbReference>
<reference evidence="11" key="2">
    <citation type="submission" date="2020-09" db="EMBL/GenBank/DDBJ databases">
        <authorList>
            <person name="Sun Q."/>
            <person name="Zhou Y."/>
        </authorList>
    </citation>
    <scope>NUCLEOTIDE SEQUENCE</scope>
    <source>
        <strain evidence="11">CGMCC 1.15179</strain>
    </source>
</reference>
<accession>A0A8J2VEK0</accession>
<feature type="domain" description="Asparaginase/glutaminase C-terminal" evidence="10">
    <location>
        <begin position="213"/>
        <end position="328"/>
    </location>
</feature>
<evidence type="ECO:0000256" key="4">
    <source>
        <dbReference type="ARBA" id="ARBA00049366"/>
    </source>
</evidence>
<dbReference type="Gene3D" id="3.40.50.1170">
    <property type="entry name" value="L-asparaginase, N-terminal domain"/>
    <property type="match status" value="1"/>
</dbReference>
<dbReference type="Proteomes" id="UP000625210">
    <property type="component" value="Unassembled WGS sequence"/>
</dbReference>
<dbReference type="PROSITE" id="PS00144">
    <property type="entry name" value="ASN_GLN_ASE_1"/>
    <property type="match status" value="1"/>
</dbReference>
<dbReference type="FunFam" id="3.40.50.40:FF:000003">
    <property type="entry name" value="L-asparaginase 2"/>
    <property type="match status" value="1"/>
</dbReference>
<reference evidence="11" key="1">
    <citation type="journal article" date="2014" name="Int. J. Syst. Evol. Microbiol.">
        <title>Complete genome sequence of Corynebacterium casei LMG S-19264T (=DSM 44701T), isolated from a smear-ripened cheese.</title>
        <authorList>
            <consortium name="US DOE Joint Genome Institute (JGI-PGF)"/>
            <person name="Walter F."/>
            <person name="Albersmeier A."/>
            <person name="Kalinowski J."/>
            <person name="Ruckert C."/>
        </authorList>
    </citation>
    <scope>NUCLEOTIDE SEQUENCE</scope>
    <source>
        <strain evidence="11">CGMCC 1.15179</strain>
    </source>
</reference>
<dbReference type="FunFam" id="3.40.50.1170:FF:000001">
    <property type="entry name" value="L-asparaginase 2"/>
    <property type="match status" value="1"/>
</dbReference>
<dbReference type="EMBL" id="BMHQ01000003">
    <property type="protein sequence ID" value="GGE11140.1"/>
    <property type="molecule type" value="Genomic_DNA"/>
</dbReference>
<comment type="similarity">
    <text evidence="1">Belongs to the asparaginase 1 family.</text>
</comment>
<feature type="active site" description="O-isoaspartyl threonine intermediate" evidence="5">
    <location>
        <position position="19"/>
    </location>
</feature>
<dbReference type="Gene3D" id="3.40.50.40">
    <property type="match status" value="1"/>
</dbReference>
<dbReference type="RefSeq" id="WP_188646864.1">
    <property type="nucleotide sequence ID" value="NZ_BMHQ01000003.1"/>
</dbReference>
<organism evidence="11 12">
    <name type="scientific">Marinithermofilum abyssi</name>
    <dbReference type="NCBI Taxonomy" id="1571185"/>
    <lineage>
        <taxon>Bacteria</taxon>
        <taxon>Bacillati</taxon>
        <taxon>Bacillota</taxon>
        <taxon>Bacilli</taxon>
        <taxon>Bacillales</taxon>
        <taxon>Thermoactinomycetaceae</taxon>
        <taxon>Marinithermofilum</taxon>
    </lineage>
</organism>
<dbReference type="InterPro" id="IPR020827">
    <property type="entry name" value="Asparaginase/glutaminase_AS1"/>
</dbReference>
<evidence type="ECO:0000256" key="2">
    <source>
        <dbReference type="ARBA" id="ARBA00012920"/>
    </source>
</evidence>
<dbReference type="InterPro" id="IPR004550">
    <property type="entry name" value="AsnASE_II"/>
</dbReference>
<evidence type="ECO:0000259" key="10">
    <source>
        <dbReference type="Pfam" id="PF17763"/>
    </source>
</evidence>
<dbReference type="PANTHER" id="PTHR11707">
    <property type="entry name" value="L-ASPARAGINASE"/>
    <property type="match status" value="1"/>
</dbReference>
<feature type="active site" evidence="7">
    <location>
        <position position="19"/>
    </location>
</feature>
<dbReference type="SUPFAM" id="SSF53774">
    <property type="entry name" value="Glutaminase/Asparaginase"/>
    <property type="match status" value="1"/>
</dbReference>
<dbReference type="InterPro" id="IPR027474">
    <property type="entry name" value="L-asparaginase_N"/>
</dbReference>
<feature type="binding site" evidence="6">
    <location>
        <begin position="95"/>
        <end position="96"/>
    </location>
    <ligand>
        <name>substrate</name>
    </ligand>
</feature>
<evidence type="ECO:0000256" key="5">
    <source>
        <dbReference type="PIRSR" id="PIRSR001220-1"/>
    </source>
</evidence>
<dbReference type="Pfam" id="PF17763">
    <property type="entry name" value="Asparaginase_C"/>
    <property type="match status" value="1"/>
</dbReference>
<dbReference type="GO" id="GO:0004067">
    <property type="term" value="F:asparaginase activity"/>
    <property type="evidence" value="ECO:0007669"/>
    <property type="project" value="UniProtKB-UniRule"/>
</dbReference>
<evidence type="ECO:0000313" key="11">
    <source>
        <dbReference type="EMBL" id="GGE11140.1"/>
    </source>
</evidence>
<dbReference type="EC" id="3.5.1.1" evidence="2"/>
<evidence type="ECO:0000256" key="3">
    <source>
        <dbReference type="ARBA" id="ARBA00022801"/>
    </source>
</evidence>
<comment type="catalytic activity">
    <reaction evidence="4">
        <text>L-asparagine + H2O = L-aspartate + NH4(+)</text>
        <dbReference type="Rhea" id="RHEA:21016"/>
        <dbReference type="ChEBI" id="CHEBI:15377"/>
        <dbReference type="ChEBI" id="CHEBI:28938"/>
        <dbReference type="ChEBI" id="CHEBI:29991"/>
        <dbReference type="ChEBI" id="CHEBI:58048"/>
        <dbReference type="EC" id="3.5.1.1"/>
    </reaction>
</comment>
<keyword evidence="12" id="KW-1185">Reference proteome</keyword>
<dbReference type="PANTHER" id="PTHR11707:SF28">
    <property type="entry name" value="60 KDA LYSOPHOSPHOLIPASE"/>
    <property type="match status" value="1"/>
</dbReference>
<sequence>MTSAPSSKANIIVVTTGGTIAMAEDQQTKSVRPLSSEALQAVLPYVSDHAKVQMDHYLNIPSPHITPDIMFQISQRAKEWLERPETDGLVITHGTDTLEETAYYLDLVLHFDKPIVVTGAMRSQGELGADGPVNLVNAIRTAAHPRAKGKGVLVVFNDEIHAARWVTKTHTSNVATFRSPSHGPVGYVTKKDILFHQSISKKVQLPHKQPRARVDLIKAAAGTDDCFLRCALDSGAEGIVLEGLGQGNIPPAMLPGVKEALRRNIPIVLVSRCYNGIVQDVYGYEGGGKELKELGVVFSNGLNGQKARIQLIAALNVSKDPEALQEFFEDGII</sequence>
<gene>
    <name evidence="11" type="ORF">GCM10011571_10570</name>
</gene>
<dbReference type="InterPro" id="IPR036152">
    <property type="entry name" value="Asp/glu_Ase-like_sf"/>
</dbReference>
<dbReference type="InterPro" id="IPR027473">
    <property type="entry name" value="L-asparaginase_C"/>
</dbReference>
<dbReference type="InterPro" id="IPR006034">
    <property type="entry name" value="Asparaginase/glutaminase-like"/>
</dbReference>
<dbReference type="PIRSF" id="PIRSF001220">
    <property type="entry name" value="L-ASNase_gatD"/>
    <property type="match status" value="1"/>
</dbReference>
<dbReference type="PROSITE" id="PS00917">
    <property type="entry name" value="ASN_GLN_ASE_2"/>
    <property type="match status" value="1"/>
</dbReference>
<dbReference type="SMART" id="SM00870">
    <property type="entry name" value="Asparaginase"/>
    <property type="match status" value="1"/>
</dbReference>
<evidence type="ECO:0000256" key="7">
    <source>
        <dbReference type="PROSITE-ProRule" id="PRU10099"/>
    </source>
</evidence>
<evidence type="ECO:0000256" key="8">
    <source>
        <dbReference type="PROSITE-ProRule" id="PRU10100"/>
    </source>
</evidence>
<feature type="active site" evidence="8">
    <location>
        <position position="95"/>
    </location>
</feature>
<name>A0A8J2VEK0_9BACL</name>
<evidence type="ECO:0000259" key="9">
    <source>
        <dbReference type="Pfam" id="PF00710"/>
    </source>
</evidence>
<evidence type="ECO:0000256" key="1">
    <source>
        <dbReference type="ARBA" id="ARBA00010518"/>
    </source>
</evidence>
<evidence type="ECO:0000256" key="6">
    <source>
        <dbReference type="PIRSR" id="PIRSR001220-2"/>
    </source>
</evidence>
<dbReference type="Pfam" id="PF00710">
    <property type="entry name" value="Asparaginase"/>
    <property type="match status" value="1"/>
</dbReference>
<dbReference type="PROSITE" id="PS51732">
    <property type="entry name" value="ASN_GLN_ASE_3"/>
    <property type="match status" value="1"/>
</dbReference>
<dbReference type="PIRSF" id="PIRSF500176">
    <property type="entry name" value="L_ASNase"/>
    <property type="match status" value="1"/>
</dbReference>
<dbReference type="PRINTS" id="PR00139">
    <property type="entry name" value="ASNGLNASE"/>
</dbReference>
<dbReference type="GO" id="GO:0006528">
    <property type="term" value="P:asparagine metabolic process"/>
    <property type="evidence" value="ECO:0007669"/>
    <property type="project" value="InterPro"/>
</dbReference>
<dbReference type="InterPro" id="IPR040919">
    <property type="entry name" value="Asparaginase_C"/>
</dbReference>
<feature type="domain" description="L-asparaginase N-terminal" evidence="9">
    <location>
        <begin position="10"/>
        <end position="198"/>
    </location>
</feature>
<dbReference type="AlphaFoldDB" id="A0A8J2VEK0"/>
<evidence type="ECO:0000313" key="12">
    <source>
        <dbReference type="Proteomes" id="UP000625210"/>
    </source>
</evidence>
<dbReference type="InterPro" id="IPR027475">
    <property type="entry name" value="Asparaginase/glutaminase_AS2"/>
</dbReference>
<keyword evidence="3" id="KW-0378">Hydrolase</keyword>
<comment type="caution">
    <text evidence="11">The sequence shown here is derived from an EMBL/GenBank/DDBJ whole genome shotgun (WGS) entry which is preliminary data.</text>
</comment>
<feature type="binding site" evidence="6">
    <location>
        <position position="62"/>
    </location>
    <ligand>
        <name>substrate</name>
    </ligand>
</feature>
<dbReference type="InterPro" id="IPR037152">
    <property type="entry name" value="L-asparaginase_N_sf"/>
</dbReference>
<proteinExistence type="inferred from homology"/>
<dbReference type="CDD" id="cd08964">
    <property type="entry name" value="L-asparaginase_II"/>
    <property type="match status" value="1"/>
</dbReference>
<protein>
    <recommendedName>
        <fullName evidence="2">asparaginase</fullName>
        <ecNumber evidence="2">3.5.1.1</ecNumber>
    </recommendedName>
</protein>